<evidence type="ECO:0000256" key="12">
    <source>
        <dbReference type="SAM" id="SignalP"/>
    </source>
</evidence>
<dbReference type="EMBL" id="LT598455">
    <property type="protein sequence ID" value="SCU89016.1"/>
    <property type="molecule type" value="Genomic_DNA"/>
</dbReference>
<keyword evidence="5 11" id="KW-1133">Transmembrane helix</keyword>
<dbReference type="OrthoDB" id="1926781at2759"/>
<comment type="function">
    <text evidence="7">Is probably involved in a pathway contributing to genomic integrity.</text>
</comment>
<evidence type="ECO:0000256" key="6">
    <source>
        <dbReference type="ARBA" id="ARBA00023136"/>
    </source>
</evidence>
<evidence type="ECO:0000256" key="1">
    <source>
        <dbReference type="ARBA" id="ARBA00004115"/>
    </source>
</evidence>
<evidence type="ECO:0000256" key="4">
    <source>
        <dbReference type="ARBA" id="ARBA00022824"/>
    </source>
</evidence>
<evidence type="ECO:0000256" key="11">
    <source>
        <dbReference type="SAM" id="Phobius"/>
    </source>
</evidence>
<evidence type="ECO:0000256" key="8">
    <source>
        <dbReference type="ARBA" id="ARBA00038311"/>
    </source>
</evidence>
<feature type="region of interest" description="Disordered" evidence="10">
    <location>
        <begin position="202"/>
        <end position="227"/>
    </location>
</feature>
<dbReference type="Pfam" id="PF03896">
    <property type="entry name" value="TRAP_alpha"/>
    <property type="match status" value="1"/>
</dbReference>
<evidence type="ECO:0000256" key="5">
    <source>
        <dbReference type="ARBA" id="ARBA00022989"/>
    </source>
</evidence>
<name>A0A1G4JG24_9SACH</name>
<keyword evidence="14" id="KW-1185">Reference proteome</keyword>
<reference evidence="14" key="1">
    <citation type="submission" date="2016-03" db="EMBL/GenBank/DDBJ databases">
        <authorList>
            <person name="Devillers H."/>
        </authorList>
    </citation>
    <scope>NUCLEOTIDE SEQUENCE [LARGE SCALE GENOMIC DNA]</scope>
</reference>
<dbReference type="AlphaFoldDB" id="A0A1G4JG24"/>
<evidence type="ECO:0000313" key="13">
    <source>
        <dbReference type="EMBL" id="SCU89016.1"/>
    </source>
</evidence>
<dbReference type="GO" id="GO:0005789">
    <property type="term" value="C:endoplasmic reticulum membrane"/>
    <property type="evidence" value="ECO:0007669"/>
    <property type="project" value="UniProtKB-SubCell"/>
</dbReference>
<feature type="transmembrane region" description="Helical" evidence="11">
    <location>
        <begin position="174"/>
        <end position="193"/>
    </location>
</feature>
<feature type="signal peptide" evidence="12">
    <location>
        <begin position="1"/>
        <end position="19"/>
    </location>
</feature>
<proteinExistence type="inferred from homology"/>
<evidence type="ECO:0000256" key="10">
    <source>
        <dbReference type="SAM" id="MobiDB-lite"/>
    </source>
</evidence>
<gene>
    <name evidence="13" type="ORF">LADA_0E13234G</name>
</gene>
<keyword evidence="6 11" id="KW-0472">Membrane</keyword>
<protein>
    <recommendedName>
        <fullName evidence="9">Increased recombination centers protein 22</fullName>
    </recommendedName>
</protein>
<sequence length="227" mass="24540">MKLSCLSISLLTIFKVVFASVEELPVEMDDSTAIGDPRLDRPNFDISYETLEQGAGNLATFLEFEEGSNATLKYSFHNNEEVNVSVVAVGGSLYDVHAKSIAANISAATVGPIPAAVNGSIVFQQIVKLLLPEGEYVLSPDIYVEINEQTMRIIANPSLIRVLPPPMSFFNPKFILVQLVLALLIVGVSYSALKPARGVISRKKPSSKDNLPGTVSSGWLPANHAKR</sequence>
<dbReference type="InterPro" id="IPR005595">
    <property type="entry name" value="TRAP_alpha"/>
</dbReference>
<accession>A0A1G4JG24</accession>
<comment type="similarity">
    <text evidence="8">Belongs to the IRC22 family.</text>
</comment>
<dbReference type="Proteomes" id="UP000190274">
    <property type="component" value="Chromosome E"/>
</dbReference>
<organism evidence="13 14">
    <name type="scientific">Lachancea dasiensis</name>
    <dbReference type="NCBI Taxonomy" id="1072105"/>
    <lineage>
        <taxon>Eukaryota</taxon>
        <taxon>Fungi</taxon>
        <taxon>Dikarya</taxon>
        <taxon>Ascomycota</taxon>
        <taxon>Saccharomycotina</taxon>
        <taxon>Saccharomycetes</taxon>
        <taxon>Saccharomycetales</taxon>
        <taxon>Saccharomycetaceae</taxon>
        <taxon>Lachancea</taxon>
    </lineage>
</organism>
<evidence type="ECO:0000256" key="9">
    <source>
        <dbReference type="ARBA" id="ARBA00040085"/>
    </source>
</evidence>
<evidence type="ECO:0000256" key="3">
    <source>
        <dbReference type="ARBA" id="ARBA00022729"/>
    </source>
</evidence>
<keyword evidence="4" id="KW-0256">Endoplasmic reticulum</keyword>
<keyword evidence="3 12" id="KW-0732">Signal</keyword>
<evidence type="ECO:0000256" key="7">
    <source>
        <dbReference type="ARBA" id="ARBA00037565"/>
    </source>
</evidence>
<feature type="chain" id="PRO_5009236070" description="Increased recombination centers protein 22" evidence="12">
    <location>
        <begin position="20"/>
        <end position="227"/>
    </location>
</feature>
<comment type="subcellular location">
    <subcellularLocation>
        <location evidence="1">Endoplasmic reticulum membrane</location>
        <topology evidence="1">Single-pass type I membrane protein</topology>
    </subcellularLocation>
</comment>
<evidence type="ECO:0000256" key="2">
    <source>
        <dbReference type="ARBA" id="ARBA00022692"/>
    </source>
</evidence>
<evidence type="ECO:0000313" key="14">
    <source>
        <dbReference type="Proteomes" id="UP000190274"/>
    </source>
</evidence>
<keyword evidence="2 11" id="KW-0812">Transmembrane</keyword>